<evidence type="ECO:0000313" key="8">
    <source>
        <dbReference type="Proteomes" id="UP000244168"/>
    </source>
</evidence>
<dbReference type="PANTHER" id="PTHR31321">
    <property type="entry name" value="ACYL-COA THIOESTER HYDROLASE YBHC-RELATED"/>
    <property type="match status" value="1"/>
</dbReference>
<dbReference type="InterPro" id="IPR033131">
    <property type="entry name" value="Pectinesterase_Asp_AS"/>
</dbReference>
<dbReference type="Pfam" id="PF01095">
    <property type="entry name" value="Pectinesterase"/>
    <property type="match status" value="1"/>
</dbReference>
<keyword evidence="3 5" id="KW-0063">Aspartyl esterase</keyword>
<keyword evidence="8" id="KW-1185">Reference proteome</keyword>
<dbReference type="GO" id="GO:0030599">
    <property type="term" value="F:pectinesterase activity"/>
    <property type="evidence" value="ECO:0007669"/>
    <property type="project" value="UniProtKB-UniRule"/>
</dbReference>
<comment type="similarity">
    <text evidence="1">Belongs to the pectinesterase family.</text>
</comment>
<dbReference type="OrthoDB" id="9804686at2"/>
<protein>
    <recommendedName>
        <fullName evidence="5">Pectinesterase</fullName>
        <ecNumber evidence="5">3.1.1.11</ecNumber>
    </recommendedName>
</protein>
<accession>A0A2T5J7Z8</accession>
<dbReference type="GO" id="GO:0009279">
    <property type="term" value="C:cell outer membrane"/>
    <property type="evidence" value="ECO:0007669"/>
    <property type="project" value="TreeGrafter"/>
</dbReference>
<reference evidence="7 8" key="1">
    <citation type="submission" date="2018-04" db="EMBL/GenBank/DDBJ databases">
        <title>Genomic Encyclopedia of Archaeal and Bacterial Type Strains, Phase II (KMG-II): from individual species to whole genera.</title>
        <authorList>
            <person name="Goeker M."/>
        </authorList>
    </citation>
    <scope>NUCLEOTIDE SEQUENCE [LARGE SCALE GENOMIC DNA]</scope>
    <source>
        <strain evidence="7 8">DSM 26809</strain>
    </source>
</reference>
<evidence type="ECO:0000256" key="3">
    <source>
        <dbReference type="ARBA" id="ARBA00023085"/>
    </source>
</evidence>
<feature type="chain" id="PRO_5015374018" description="Pectinesterase" evidence="5">
    <location>
        <begin position="32"/>
        <end position="328"/>
    </location>
</feature>
<comment type="pathway">
    <text evidence="5">Glycan metabolism; pectin degradation; 2-dehydro-3-deoxy-D-gluconate from pectin: step 1/5.</text>
</comment>
<gene>
    <name evidence="7" type="ORF">C8P68_10519</name>
</gene>
<keyword evidence="2 5" id="KW-0378">Hydrolase</keyword>
<keyword evidence="5" id="KW-0732">Signal</keyword>
<dbReference type="UniPathway" id="UPA00545">
    <property type="reaction ID" value="UER00823"/>
</dbReference>
<proteinExistence type="inferred from homology"/>
<dbReference type="EMBL" id="QAOQ01000005">
    <property type="protein sequence ID" value="PTQ95514.1"/>
    <property type="molecule type" value="Genomic_DNA"/>
</dbReference>
<dbReference type="PROSITE" id="PS00503">
    <property type="entry name" value="PECTINESTERASE_2"/>
    <property type="match status" value="1"/>
</dbReference>
<dbReference type="InterPro" id="IPR000070">
    <property type="entry name" value="Pectinesterase_cat"/>
</dbReference>
<evidence type="ECO:0000256" key="2">
    <source>
        <dbReference type="ARBA" id="ARBA00022801"/>
    </source>
</evidence>
<feature type="domain" description="Pectinesterase catalytic" evidence="6">
    <location>
        <begin position="35"/>
        <end position="316"/>
    </location>
</feature>
<comment type="catalytic activity">
    <reaction evidence="5">
        <text>[(1-&gt;4)-alpha-D-galacturonosyl methyl ester](n) + n H2O = [(1-&gt;4)-alpha-D-galacturonosyl](n) + n methanol + n H(+)</text>
        <dbReference type="Rhea" id="RHEA:22380"/>
        <dbReference type="Rhea" id="RHEA-COMP:14570"/>
        <dbReference type="Rhea" id="RHEA-COMP:14573"/>
        <dbReference type="ChEBI" id="CHEBI:15377"/>
        <dbReference type="ChEBI" id="CHEBI:15378"/>
        <dbReference type="ChEBI" id="CHEBI:17790"/>
        <dbReference type="ChEBI" id="CHEBI:140522"/>
        <dbReference type="ChEBI" id="CHEBI:140523"/>
        <dbReference type="EC" id="3.1.1.11"/>
    </reaction>
</comment>
<name>A0A2T5J7Z8_9SPHI</name>
<dbReference type="InterPro" id="IPR012334">
    <property type="entry name" value="Pectin_lyas_fold"/>
</dbReference>
<dbReference type="GO" id="GO:0042545">
    <property type="term" value="P:cell wall modification"/>
    <property type="evidence" value="ECO:0007669"/>
    <property type="project" value="UniProtKB-UniRule"/>
</dbReference>
<dbReference type="Proteomes" id="UP000244168">
    <property type="component" value="Unassembled WGS sequence"/>
</dbReference>
<dbReference type="Gene3D" id="2.160.20.10">
    <property type="entry name" value="Single-stranded right-handed beta-helix, Pectin lyase-like"/>
    <property type="match status" value="1"/>
</dbReference>
<dbReference type="InterPro" id="IPR011050">
    <property type="entry name" value="Pectin_lyase_fold/virulence"/>
</dbReference>
<evidence type="ECO:0000256" key="4">
    <source>
        <dbReference type="PROSITE-ProRule" id="PRU10040"/>
    </source>
</evidence>
<evidence type="ECO:0000256" key="1">
    <source>
        <dbReference type="ARBA" id="ARBA00008891"/>
    </source>
</evidence>
<organism evidence="7 8">
    <name type="scientific">Mucilaginibacter yixingensis</name>
    <dbReference type="NCBI Taxonomy" id="1295612"/>
    <lineage>
        <taxon>Bacteria</taxon>
        <taxon>Pseudomonadati</taxon>
        <taxon>Bacteroidota</taxon>
        <taxon>Sphingobacteriia</taxon>
        <taxon>Sphingobacteriales</taxon>
        <taxon>Sphingobacteriaceae</taxon>
        <taxon>Mucilaginibacter</taxon>
    </lineage>
</organism>
<dbReference type="RefSeq" id="WP_107829030.1">
    <property type="nucleotide sequence ID" value="NZ_CP160205.1"/>
</dbReference>
<dbReference type="EC" id="3.1.1.11" evidence="5"/>
<sequence>MSNCKQFIKCGKWLFAVCFGLIIGLAQTAIAKSKIVVAQDGSGDYKTVQEALNAVPDNSATETQILVKPGIYKERVVLEANKNNVTMIGEDALHTVITYDNYALRLDSAGKQLGTSRTASFYVYGNNFTAKNITFENSAGPKGQALAIYVKGDKAGFYNCRFLGFQDTIYTHGLGSRQYYKNCYIDGAVDFIFGAATALFEDCHIFCKKGGLYITAASTLDTTRYGYVFMHCKIDGDAQENTYALGRPWRPNAKVAYLYCNLGNVISGDGWDNWRNAENEKTAYYAEYKNTGPGYKPAERVKWSHQLTDDEAKQYKKDLILGDWKPNF</sequence>
<evidence type="ECO:0000313" key="7">
    <source>
        <dbReference type="EMBL" id="PTQ95514.1"/>
    </source>
</evidence>
<evidence type="ECO:0000259" key="6">
    <source>
        <dbReference type="Pfam" id="PF01095"/>
    </source>
</evidence>
<dbReference type="GO" id="GO:0045490">
    <property type="term" value="P:pectin catabolic process"/>
    <property type="evidence" value="ECO:0007669"/>
    <property type="project" value="UniProtKB-UniRule"/>
</dbReference>
<comment type="caution">
    <text evidence="7">The sequence shown here is derived from an EMBL/GenBank/DDBJ whole genome shotgun (WGS) entry which is preliminary data.</text>
</comment>
<dbReference type="PANTHER" id="PTHR31321:SF57">
    <property type="entry name" value="PECTINESTERASE 53-RELATED"/>
    <property type="match status" value="1"/>
</dbReference>
<dbReference type="AlphaFoldDB" id="A0A2T5J7Z8"/>
<evidence type="ECO:0000256" key="5">
    <source>
        <dbReference type="RuleBase" id="RU000589"/>
    </source>
</evidence>
<dbReference type="SUPFAM" id="SSF51126">
    <property type="entry name" value="Pectin lyase-like"/>
    <property type="match status" value="1"/>
</dbReference>
<feature type="active site" evidence="4">
    <location>
        <position position="190"/>
    </location>
</feature>
<feature type="signal peptide" evidence="5">
    <location>
        <begin position="1"/>
        <end position="31"/>
    </location>
</feature>